<dbReference type="Gene3D" id="3.40.50.1820">
    <property type="entry name" value="alpha/beta hydrolase"/>
    <property type="match status" value="1"/>
</dbReference>
<dbReference type="Proteomes" id="UP000831068">
    <property type="component" value="Chromosome"/>
</dbReference>
<name>A0ABY4BQ72_9FLAO</name>
<evidence type="ECO:0000259" key="2">
    <source>
        <dbReference type="Pfam" id="PF07859"/>
    </source>
</evidence>
<evidence type="ECO:0000313" key="3">
    <source>
        <dbReference type="EMBL" id="UOE38740.1"/>
    </source>
</evidence>
<organism evidence="3 4">
    <name type="scientific">Chryseobacterium oryzae</name>
    <dbReference type="NCBI Taxonomy" id="2929799"/>
    <lineage>
        <taxon>Bacteria</taxon>
        <taxon>Pseudomonadati</taxon>
        <taxon>Bacteroidota</taxon>
        <taxon>Flavobacteriia</taxon>
        <taxon>Flavobacteriales</taxon>
        <taxon>Weeksellaceae</taxon>
        <taxon>Chryseobacterium group</taxon>
        <taxon>Chryseobacterium</taxon>
    </lineage>
</organism>
<dbReference type="SUPFAM" id="SSF53474">
    <property type="entry name" value="alpha/beta-Hydrolases"/>
    <property type="match status" value="1"/>
</dbReference>
<proteinExistence type="predicted"/>
<keyword evidence="4" id="KW-1185">Reference proteome</keyword>
<dbReference type="EMBL" id="CP094529">
    <property type="protein sequence ID" value="UOE38740.1"/>
    <property type="molecule type" value="Genomic_DNA"/>
</dbReference>
<gene>
    <name evidence="3" type="ORF">MTP08_02895</name>
</gene>
<evidence type="ECO:0000313" key="4">
    <source>
        <dbReference type="Proteomes" id="UP000831068"/>
    </source>
</evidence>
<keyword evidence="1 3" id="KW-0378">Hydrolase</keyword>
<dbReference type="Pfam" id="PF07859">
    <property type="entry name" value="Abhydrolase_3"/>
    <property type="match status" value="1"/>
</dbReference>
<dbReference type="PANTHER" id="PTHR48081:SF8">
    <property type="entry name" value="ALPHA_BETA HYDROLASE FOLD-3 DOMAIN-CONTAINING PROTEIN-RELATED"/>
    <property type="match status" value="1"/>
</dbReference>
<accession>A0ABY4BQ72</accession>
<evidence type="ECO:0000256" key="1">
    <source>
        <dbReference type="ARBA" id="ARBA00022801"/>
    </source>
</evidence>
<feature type="domain" description="Alpha/beta hydrolase fold-3" evidence="2">
    <location>
        <begin position="79"/>
        <end position="265"/>
    </location>
</feature>
<dbReference type="GO" id="GO:0016787">
    <property type="term" value="F:hydrolase activity"/>
    <property type="evidence" value="ECO:0007669"/>
    <property type="project" value="UniProtKB-KW"/>
</dbReference>
<dbReference type="InterPro" id="IPR013094">
    <property type="entry name" value="AB_hydrolase_3"/>
</dbReference>
<reference evidence="3 4" key="1">
    <citation type="submission" date="2022-03" db="EMBL/GenBank/DDBJ databases">
        <title>Chryseobacterium sp. isolated from the Andong Sikhe.</title>
        <authorList>
            <person name="Won M."/>
            <person name="Kim S.-J."/>
            <person name="Kwon S.-W."/>
        </authorList>
    </citation>
    <scope>NUCLEOTIDE SEQUENCE [LARGE SCALE GENOMIC DNA]</scope>
    <source>
        <strain evidence="3 4">ADR-1</strain>
    </source>
</reference>
<sequence length="294" mass="32584">MKTSFSILLIFLFTYFFAQEDQKIAAMVRKSIADEITSFHIAPTPVAKTEDKVVMDGSDSIKIRLYYPEITNKKLPLIFQIHGGALVGGDLNTHDNISRYLSAKTKSIVVAIDYKRPPEYPYPTGLNECDAVLSWILKTASQWNGDAKHLTLLGDSGGALLATSLLVKEQGKKKISNVVLVNPPVDLRDIKDFYYNIVAKMYLKGKSPDDPIISPILAKDISFSPSTLVITCEKDMLKPQGIAWYEKLKKANVEAKLVDVPNEDHLGGLWSAAHPKAQVAMDAVVDFIKSESKK</sequence>
<dbReference type="PANTHER" id="PTHR48081">
    <property type="entry name" value="AB HYDROLASE SUPERFAMILY PROTEIN C4A8.06C"/>
    <property type="match status" value="1"/>
</dbReference>
<dbReference type="InterPro" id="IPR029058">
    <property type="entry name" value="AB_hydrolase_fold"/>
</dbReference>
<dbReference type="RefSeq" id="WP_243576972.1">
    <property type="nucleotide sequence ID" value="NZ_CP094529.1"/>
</dbReference>
<protein>
    <submittedName>
        <fullName evidence="3">Alpha/beta hydrolase</fullName>
    </submittedName>
</protein>
<dbReference type="InterPro" id="IPR050300">
    <property type="entry name" value="GDXG_lipolytic_enzyme"/>
</dbReference>